<dbReference type="InParanoid" id="D0MWM5"/>
<evidence type="ECO:0000313" key="1">
    <source>
        <dbReference type="EMBL" id="EEY64038.1"/>
    </source>
</evidence>
<protein>
    <submittedName>
        <fullName evidence="1">Uncharacterized protein</fullName>
    </submittedName>
</protein>
<organism evidence="1 2">
    <name type="scientific">Phytophthora infestans (strain T30-4)</name>
    <name type="common">Potato late blight agent</name>
    <dbReference type="NCBI Taxonomy" id="403677"/>
    <lineage>
        <taxon>Eukaryota</taxon>
        <taxon>Sar</taxon>
        <taxon>Stramenopiles</taxon>
        <taxon>Oomycota</taxon>
        <taxon>Peronosporomycetes</taxon>
        <taxon>Peronosporales</taxon>
        <taxon>Peronosporaceae</taxon>
        <taxon>Phytophthora</taxon>
    </lineage>
</organism>
<dbReference type="KEGG" id="pif:PITG_02558"/>
<evidence type="ECO:0000313" key="2">
    <source>
        <dbReference type="Proteomes" id="UP000006643"/>
    </source>
</evidence>
<dbReference type="AlphaFoldDB" id="D0MWM5"/>
<accession>D0MWM5</accession>
<gene>
    <name evidence="1" type="ORF">PITG_02558</name>
</gene>
<proteinExistence type="predicted"/>
<name>D0MWM5_PHYIT</name>
<dbReference type="EMBL" id="DS028120">
    <property type="protein sequence ID" value="EEY64038.1"/>
    <property type="molecule type" value="Genomic_DNA"/>
</dbReference>
<dbReference type="VEuPathDB" id="FungiDB:PITG_02558"/>
<sequence length="43" mass="4889">MAEVKNALVPAFSAVSTNNLTLPIYIEPKDQKIIFVNFELDFF</sequence>
<dbReference type="RefSeq" id="XP_002907474.1">
    <property type="nucleotide sequence ID" value="XM_002907428.1"/>
</dbReference>
<dbReference type="GeneID" id="9470167"/>
<dbReference type="Proteomes" id="UP000006643">
    <property type="component" value="Unassembled WGS sequence"/>
</dbReference>
<keyword evidence="2" id="KW-1185">Reference proteome</keyword>
<dbReference type="HOGENOM" id="CLU_3243307_0_0_1"/>
<reference evidence="2" key="1">
    <citation type="journal article" date="2009" name="Nature">
        <title>Genome sequence and analysis of the Irish potato famine pathogen Phytophthora infestans.</title>
        <authorList>
            <consortium name="The Broad Institute Genome Sequencing Platform"/>
            <person name="Haas B.J."/>
            <person name="Kamoun S."/>
            <person name="Zody M.C."/>
            <person name="Jiang R.H."/>
            <person name="Handsaker R.E."/>
            <person name="Cano L.M."/>
            <person name="Grabherr M."/>
            <person name="Kodira C.D."/>
            <person name="Raffaele S."/>
            <person name="Torto-Alalibo T."/>
            <person name="Bozkurt T.O."/>
            <person name="Ah-Fong A.M."/>
            <person name="Alvarado L."/>
            <person name="Anderson V.L."/>
            <person name="Armstrong M.R."/>
            <person name="Avrova A."/>
            <person name="Baxter L."/>
            <person name="Beynon J."/>
            <person name="Boevink P.C."/>
            <person name="Bollmann S.R."/>
            <person name="Bos J.I."/>
            <person name="Bulone V."/>
            <person name="Cai G."/>
            <person name="Cakir C."/>
            <person name="Carrington J.C."/>
            <person name="Chawner M."/>
            <person name="Conti L."/>
            <person name="Costanzo S."/>
            <person name="Ewan R."/>
            <person name="Fahlgren N."/>
            <person name="Fischbach M.A."/>
            <person name="Fugelstad J."/>
            <person name="Gilroy E.M."/>
            <person name="Gnerre S."/>
            <person name="Green P.J."/>
            <person name="Grenville-Briggs L.J."/>
            <person name="Griffith J."/>
            <person name="Grunwald N.J."/>
            <person name="Horn K."/>
            <person name="Horner N.R."/>
            <person name="Hu C.H."/>
            <person name="Huitema E."/>
            <person name="Jeong D.H."/>
            <person name="Jones A.M."/>
            <person name="Jones J.D."/>
            <person name="Jones R.W."/>
            <person name="Karlsson E.K."/>
            <person name="Kunjeti S.G."/>
            <person name="Lamour K."/>
            <person name="Liu Z."/>
            <person name="Ma L."/>
            <person name="Maclean D."/>
            <person name="Chibucos M.C."/>
            <person name="McDonald H."/>
            <person name="McWalters J."/>
            <person name="Meijer H.J."/>
            <person name="Morgan W."/>
            <person name="Morris P.F."/>
            <person name="Munro C.A."/>
            <person name="O'Neill K."/>
            <person name="Ospina-Giraldo M."/>
            <person name="Pinzon A."/>
            <person name="Pritchard L."/>
            <person name="Ramsahoye B."/>
            <person name="Ren Q."/>
            <person name="Restrepo S."/>
            <person name="Roy S."/>
            <person name="Sadanandom A."/>
            <person name="Savidor A."/>
            <person name="Schornack S."/>
            <person name="Schwartz D.C."/>
            <person name="Schumann U.D."/>
            <person name="Schwessinger B."/>
            <person name="Seyer L."/>
            <person name="Sharpe T."/>
            <person name="Silvar C."/>
            <person name="Song J."/>
            <person name="Studholme D.J."/>
            <person name="Sykes S."/>
            <person name="Thines M."/>
            <person name="van de Vondervoort P.J."/>
            <person name="Phuntumart V."/>
            <person name="Wawra S."/>
            <person name="Weide R."/>
            <person name="Win J."/>
            <person name="Young C."/>
            <person name="Zhou S."/>
            <person name="Fry W."/>
            <person name="Meyers B.C."/>
            <person name="van West P."/>
            <person name="Ristaino J."/>
            <person name="Govers F."/>
            <person name="Birch P.R."/>
            <person name="Whisson S.C."/>
            <person name="Judelson H.S."/>
            <person name="Nusbaum C."/>
        </authorList>
    </citation>
    <scope>NUCLEOTIDE SEQUENCE [LARGE SCALE GENOMIC DNA]</scope>
    <source>
        <strain evidence="2">T30-4</strain>
    </source>
</reference>